<dbReference type="GO" id="GO:0032993">
    <property type="term" value="C:protein-DNA complex"/>
    <property type="evidence" value="ECO:0007669"/>
    <property type="project" value="TreeGrafter"/>
</dbReference>
<dbReference type="PROSITE" id="PS50110">
    <property type="entry name" value="RESPONSE_REGULATORY"/>
    <property type="match status" value="1"/>
</dbReference>
<comment type="caution">
    <text evidence="10">The sequence shown here is derived from an EMBL/GenBank/DDBJ whole genome shotgun (WGS) entry which is preliminary data.</text>
</comment>
<dbReference type="Proteomes" id="UP000294498">
    <property type="component" value="Unassembled WGS sequence"/>
</dbReference>
<evidence type="ECO:0000259" key="8">
    <source>
        <dbReference type="PROSITE" id="PS50110"/>
    </source>
</evidence>
<accession>A0A4R8DS14</accession>
<dbReference type="CDD" id="cd00383">
    <property type="entry name" value="trans_reg_C"/>
    <property type="match status" value="1"/>
</dbReference>
<dbReference type="InterPro" id="IPR001867">
    <property type="entry name" value="OmpR/PhoB-type_DNA-bd"/>
</dbReference>
<name>A0A4R8DS14_9BACT</name>
<dbReference type="Gene3D" id="3.40.50.2300">
    <property type="match status" value="1"/>
</dbReference>
<evidence type="ECO:0000256" key="1">
    <source>
        <dbReference type="ARBA" id="ARBA00022553"/>
    </source>
</evidence>
<evidence type="ECO:0000256" key="4">
    <source>
        <dbReference type="ARBA" id="ARBA00023125"/>
    </source>
</evidence>
<evidence type="ECO:0000313" key="10">
    <source>
        <dbReference type="EMBL" id="TDX01032.1"/>
    </source>
</evidence>
<evidence type="ECO:0000256" key="6">
    <source>
        <dbReference type="PROSITE-ProRule" id="PRU00169"/>
    </source>
</evidence>
<dbReference type="Gene3D" id="6.10.250.690">
    <property type="match status" value="1"/>
</dbReference>
<feature type="domain" description="Response regulatory" evidence="8">
    <location>
        <begin position="2"/>
        <end position="116"/>
    </location>
</feature>
<dbReference type="InterPro" id="IPR001789">
    <property type="entry name" value="Sig_transdc_resp-reg_receiver"/>
</dbReference>
<dbReference type="GO" id="GO:0000976">
    <property type="term" value="F:transcription cis-regulatory region binding"/>
    <property type="evidence" value="ECO:0007669"/>
    <property type="project" value="TreeGrafter"/>
</dbReference>
<keyword evidence="1 6" id="KW-0597">Phosphoprotein</keyword>
<evidence type="ECO:0000256" key="2">
    <source>
        <dbReference type="ARBA" id="ARBA00023012"/>
    </source>
</evidence>
<dbReference type="SUPFAM" id="SSF52172">
    <property type="entry name" value="CheY-like"/>
    <property type="match status" value="1"/>
</dbReference>
<dbReference type="EMBL" id="SODV01000001">
    <property type="protein sequence ID" value="TDX01032.1"/>
    <property type="molecule type" value="Genomic_DNA"/>
</dbReference>
<dbReference type="GO" id="GO:0000156">
    <property type="term" value="F:phosphorelay response regulator activity"/>
    <property type="evidence" value="ECO:0007669"/>
    <property type="project" value="TreeGrafter"/>
</dbReference>
<keyword evidence="11" id="KW-1185">Reference proteome</keyword>
<dbReference type="GO" id="GO:0006355">
    <property type="term" value="P:regulation of DNA-templated transcription"/>
    <property type="evidence" value="ECO:0007669"/>
    <property type="project" value="InterPro"/>
</dbReference>
<dbReference type="PANTHER" id="PTHR48111">
    <property type="entry name" value="REGULATOR OF RPOS"/>
    <property type="match status" value="1"/>
</dbReference>
<evidence type="ECO:0000256" key="7">
    <source>
        <dbReference type="PROSITE-ProRule" id="PRU01091"/>
    </source>
</evidence>
<evidence type="ECO:0000256" key="3">
    <source>
        <dbReference type="ARBA" id="ARBA00023015"/>
    </source>
</evidence>
<dbReference type="InterPro" id="IPR036388">
    <property type="entry name" value="WH-like_DNA-bd_sf"/>
</dbReference>
<keyword evidence="2" id="KW-0902">Two-component regulatory system</keyword>
<reference evidence="10 11" key="1">
    <citation type="submission" date="2019-03" db="EMBL/GenBank/DDBJ databases">
        <title>Genomic Encyclopedia of Type Strains, Phase IV (KMG-IV): sequencing the most valuable type-strain genomes for metagenomic binning, comparative biology and taxonomic classification.</title>
        <authorList>
            <person name="Goeker M."/>
        </authorList>
    </citation>
    <scope>NUCLEOTIDE SEQUENCE [LARGE SCALE GENOMIC DNA]</scope>
    <source>
        <strain evidence="10 11">DSM 100059</strain>
    </source>
</reference>
<dbReference type="SMART" id="SM00862">
    <property type="entry name" value="Trans_reg_C"/>
    <property type="match status" value="1"/>
</dbReference>
<keyword evidence="4 7" id="KW-0238">DNA-binding</keyword>
<dbReference type="Pfam" id="PF00486">
    <property type="entry name" value="Trans_reg_C"/>
    <property type="match status" value="1"/>
</dbReference>
<proteinExistence type="predicted"/>
<dbReference type="RefSeq" id="WP_133993237.1">
    <property type="nucleotide sequence ID" value="NZ_SODV01000001.1"/>
</dbReference>
<dbReference type="PANTHER" id="PTHR48111:SF22">
    <property type="entry name" value="REGULATOR OF RPOS"/>
    <property type="match status" value="1"/>
</dbReference>
<organism evidence="10 11">
    <name type="scientific">Dinghuibacter silviterrae</name>
    <dbReference type="NCBI Taxonomy" id="1539049"/>
    <lineage>
        <taxon>Bacteria</taxon>
        <taxon>Pseudomonadati</taxon>
        <taxon>Bacteroidota</taxon>
        <taxon>Chitinophagia</taxon>
        <taxon>Chitinophagales</taxon>
        <taxon>Chitinophagaceae</taxon>
        <taxon>Dinghuibacter</taxon>
    </lineage>
</organism>
<dbReference type="OrthoDB" id="9790442at2"/>
<dbReference type="PROSITE" id="PS51755">
    <property type="entry name" value="OMPR_PHOB"/>
    <property type="match status" value="1"/>
</dbReference>
<feature type="domain" description="OmpR/PhoB-type" evidence="9">
    <location>
        <begin position="124"/>
        <end position="224"/>
    </location>
</feature>
<feature type="modified residue" description="4-aspartylphosphate" evidence="6">
    <location>
        <position position="51"/>
    </location>
</feature>
<dbReference type="SMART" id="SM00448">
    <property type="entry name" value="REC"/>
    <property type="match status" value="1"/>
</dbReference>
<gene>
    <name evidence="10" type="ORF">EDB95_2063</name>
</gene>
<evidence type="ECO:0000313" key="11">
    <source>
        <dbReference type="Proteomes" id="UP000294498"/>
    </source>
</evidence>
<feature type="DNA-binding region" description="OmpR/PhoB-type" evidence="7">
    <location>
        <begin position="124"/>
        <end position="224"/>
    </location>
</feature>
<dbReference type="Pfam" id="PF00072">
    <property type="entry name" value="Response_reg"/>
    <property type="match status" value="1"/>
</dbReference>
<dbReference type="Gene3D" id="1.10.10.10">
    <property type="entry name" value="Winged helix-like DNA-binding domain superfamily/Winged helix DNA-binding domain"/>
    <property type="match status" value="1"/>
</dbReference>
<dbReference type="GO" id="GO:0005829">
    <property type="term" value="C:cytosol"/>
    <property type="evidence" value="ECO:0007669"/>
    <property type="project" value="TreeGrafter"/>
</dbReference>
<sequence length="227" mass="25665">MKLLIVEDEPELLESMTAYLSLEEYTCETAATYAEALEKIELYAYDCILLDIMLPGGDGLSLLRELKVNRKAEGVLIISAKNRLEDKITGLQMGADDYLAKPFHLPELGARVAAIIRRKQFGGNSLLDYHEIQIDTQGRTVRVSGQSLVLTKKEYALLLYLVSNRNKVIPKSALAEHLWGDSMDLADNYDFIYTHVKNLRKKLLDGGARDYLQSIYGVGYKWTDKKI</sequence>
<keyword evidence="5" id="KW-0804">Transcription</keyword>
<keyword evidence="3" id="KW-0805">Transcription regulation</keyword>
<dbReference type="InterPro" id="IPR039420">
    <property type="entry name" value="WalR-like"/>
</dbReference>
<evidence type="ECO:0000259" key="9">
    <source>
        <dbReference type="PROSITE" id="PS51755"/>
    </source>
</evidence>
<dbReference type="InterPro" id="IPR011006">
    <property type="entry name" value="CheY-like_superfamily"/>
</dbReference>
<dbReference type="AlphaFoldDB" id="A0A4R8DS14"/>
<protein>
    <submittedName>
        <fullName evidence="10">DNA-binding response OmpR family regulator</fullName>
    </submittedName>
</protein>
<evidence type="ECO:0000256" key="5">
    <source>
        <dbReference type="ARBA" id="ARBA00023163"/>
    </source>
</evidence>